<dbReference type="GO" id="GO:0004794">
    <property type="term" value="F:threonine deaminase activity"/>
    <property type="evidence" value="ECO:0007669"/>
    <property type="project" value="UniProtKB-EC"/>
</dbReference>
<keyword evidence="5" id="KW-1185">Reference proteome</keyword>
<sequence>MGEPSTWYSRPAAKRWRTTAPGSGLDYHRSLAGYAPTPLVELPSLAAELRVGRVLLKDESSRLGLPAFKILGASWAVCRALCQRLGQDPERMTVPRLAGLLRQEGAPGKLPVLVTATDGNHGRAIARMARLLGVEARIHVPAGLGVAALEGIRGEGARLVEEEAVYDDVVARAAASVEGSESDVLIQDTAWEGYTQVPQWIVDGYTTLFREIDDALQVQGGSPDLLACPVGVGSLAQALVEHYRSRPGPGPALLGVEPDSAACLTRSLQAGAPITVDTSVPTLMAGLNCGSVSSLGWPLLSAGMDAAVGVTEGQCRRAVQDLEELAQDAGPCGAAALAGTRNALAVTARRRELGVTEDSVVVLVNTEGRAANPLV</sequence>
<dbReference type="GO" id="GO:1901605">
    <property type="term" value="P:alpha-amino acid metabolic process"/>
    <property type="evidence" value="ECO:0007669"/>
    <property type="project" value="UniProtKB-ARBA"/>
</dbReference>
<evidence type="ECO:0000259" key="3">
    <source>
        <dbReference type="Pfam" id="PF00291"/>
    </source>
</evidence>
<dbReference type="EC" id="4.3.1.19" evidence="4"/>
<dbReference type="SUPFAM" id="SSF53686">
    <property type="entry name" value="Tryptophan synthase beta subunit-like PLP-dependent enzymes"/>
    <property type="match status" value="1"/>
</dbReference>
<dbReference type="InterPro" id="IPR036052">
    <property type="entry name" value="TrpB-like_PALP_sf"/>
</dbReference>
<evidence type="ECO:0000256" key="2">
    <source>
        <dbReference type="ARBA" id="ARBA00022898"/>
    </source>
</evidence>
<keyword evidence="2" id="KW-0663">Pyridoxal phosphate</keyword>
<dbReference type="PANTHER" id="PTHR42937">
    <property type="match status" value="1"/>
</dbReference>
<protein>
    <submittedName>
        <fullName evidence="4">Threonine dehydratase</fullName>
        <ecNumber evidence="4">4.3.1.19</ecNumber>
    </submittedName>
</protein>
<comment type="cofactor">
    <cofactor evidence="1">
        <name>pyridoxal 5'-phosphate</name>
        <dbReference type="ChEBI" id="CHEBI:597326"/>
    </cofactor>
</comment>
<name>A0A1R4EXY5_9MICC</name>
<accession>A0A1R4EXY5</accession>
<evidence type="ECO:0000313" key="5">
    <source>
        <dbReference type="Proteomes" id="UP000195913"/>
    </source>
</evidence>
<dbReference type="AlphaFoldDB" id="A0A1R4EXY5"/>
<reference evidence="4 5" key="1">
    <citation type="submission" date="2017-02" db="EMBL/GenBank/DDBJ databases">
        <authorList>
            <person name="Peterson S.W."/>
        </authorList>
    </citation>
    <scope>NUCLEOTIDE SEQUENCE [LARGE SCALE GENOMIC DNA]</scope>
    <source>
        <strain evidence="4 5">B Ar 00.02</strain>
    </source>
</reference>
<feature type="domain" description="Tryptophan synthase beta chain-like PALP" evidence="3">
    <location>
        <begin position="33"/>
        <end position="364"/>
    </location>
</feature>
<dbReference type="Proteomes" id="UP000195913">
    <property type="component" value="Unassembled WGS sequence"/>
</dbReference>
<dbReference type="EMBL" id="FUHW01000007">
    <property type="protein sequence ID" value="SJM48492.1"/>
    <property type="molecule type" value="Genomic_DNA"/>
</dbReference>
<dbReference type="NCBIfam" id="NF006058">
    <property type="entry name" value="PRK08206.1"/>
    <property type="match status" value="1"/>
</dbReference>
<evidence type="ECO:0000313" key="4">
    <source>
        <dbReference type="EMBL" id="SJM48492.1"/>
    </source>
</evidence>
<dbReference type="RefSeq" id="WP_241895508.1">
    <property type="nucleotide sequence ID" value="NZ_FUHW01000007.1"/>
</dbReference>
<proteinExistence type="predicted"/>
<dbReference type="PANTHER" id="PTHR42937:SF1">
    <property type="entry name" value="DIAMINOPROPIONATE AMMONIA-LYASE"/>
    <property type="match status" value="1"/>
</dbReference>
<keyword evidence="4" id="KW-0456">Lyase</keyword>
<dbReference type="InterPro" id="IPR001926">
    <property type="entry name" value="TrpB-like_PALP"/>
</dbReference>
<dbReference type="Gene3D" id="3.40.50.1100">
    <property type="match status" value="2"/>
</dbReference>
<dbReference type="Pfam" id="PF00291">
    <property type="entry name" value="PALP"/>
    <property type="match status" value="1"/>
</dbReference>
<organism evidence="4 5">
    <name type="scientific">Arthrobacter rhombi</name>
    <dbReference type="NCBI Taxonomy" id="71253"/>
    <lineage>
        <taxon>Bacteria</taxon>
        <taxon>Bacillati</taxon>
        <taxon>Actinomycetota</taxon>
        <taxon>Actinomycetes</taxon>
        <taxon>Micrococcales</taxon>
        <taxon>Micrococcaceae</taxon>
        <taxon>Arthrobacter</taxon>
    </lineage>
</organism>
<gene>
    <name evidence="4" type="ORF">FM101_01300</name>
</gene>
<evidence type="ECO:0000256" key="1">
    <source>
        <dbReference type="ARBA" id="ARBA00001933"/>
    </source>
</evidence>